<accession>A0ABS9TBC3</accession>
<protein>
    <submittedName>
        <fullName evidence="1">DUF2550 domain-containing protein</fullName>
    </submittedName>
</protein>
<evidence type="ECO:0000313" key="2">
    <source>
        <dbReference type="Proteomes" id="UP001299970"/>
    </source>
</evidence>
<reference evidence="1 2" key="1">
    <citation type="submission" date="2022-03" db="EMBL/GenBank/DDBJ databases">
        <title>Pseudonocardia alaer sp. nov., a novel actinomycete isolated from reed forest soil.</title>
        <authorList>
            <person name="Wang L."/>
        </authorList>
    </citation>
    <scope>NUCLEOTIDE SEQUENCE [LARGE SCALE GENOMIC DNA]</scope>
    <source>
        <strain evidence="1 2">Y-16303</strain>
    </source>
</reference>
<proteinExistence type="predicted"/>
<keyword evidence="2" id="KW-1185">Reference proteome</keyword>
<dbReference type="RefSeq" id="WP_241036028.1">
    <property type="nucleotide sequence ID" value="NZ_BAAAJF010000078.1"/>
</dbReference>
<evidence type="ECO:0000313" key="1">
    <source>
        <dbReference type="EMBL" id="MCH6165840.1"/>
    </source>
</evidence>
<sequence length="149" mass="16223">MALGVGILLLIACLGLTYLAVRRVRLMRGGGVDVFLRRRPAAGSWAGSGDGAGWHFGVGRYQGNQLAWFRLTSFRPGPTVFVDRTDLEIVDRRTPSSTEVYLLPPSASVLRCRVRGTELEIAMAQGVLTGFLSWLEATPPGRTGYRQAS</sequence>
<comment type="caution">
    <text evidence="1">The sequence shown here is derived from an EMBL/GenBank/DDBJ whole genome shotgun (WGS) entry which is preliminary data.</text>
</comment>
<organism evidence="1 2">
    <name type="scientific">Pseudonocardia alaniniphila</name>
    <dbReference type="NCBI Taxonomy" id="75291"/>
    <lineage>
        <taxon>Bacteria</taxon>
        <taxon>Bacillati</taxon>
        <taxon>Actinomycetota</taxon>
        <taxon>Actinomycetes</taxon>
        <taxon>Pseudonocardiales</taxon>
        <taxon>Pseudonocardiaceae</taxon>
        <taxon>Pseudonocardia</taxon>
    </lineage>
</organism>
<dbReference type="Proteomes" id="UP001299970">
    <property type="component" value="Unassembled WGS sequence"/>
</dbReference>
<dbReference type="InterPro" id="IPR019675">
    <property type="entry name" value="DUF2550"/>
</dbReference>
<dbReference type="EMBL" id="JAKXMK010000007">
    <property type="protein sequence ID" value="MCH6165840.1"/>
    <property type="molecule type" value="Genomic_DNA"/>
</dbReference>
<dbReference type="Pfam" id="PF10739">
    <property type="entry name" value="DUF2550"/>
    <property type="match status" value="1"/>
</dbReference>
<name>A0ABS9TBC3_9PSEU</name>
<gene>
    <name evidence="1" type="ORF">MMF94_09115</name>
</gene>